<gene>
    <name evidence="2" type="primary">ytgP_2</name>
    <name evidence="2" type="ORF">NCTC10815_00781</name>
</gene>
<organism evidence="2 3">
    <name type="scientific">Listeria grayi</name>
    <name type="common">Listeria murrayi</name>
    <dbReference type="NCBI Taxonomy" id="1641"/>
    <lineage>
        <taxon>Bacteria</taxon>
        <taxon>Bacillati</taxon>
        <taxon>Bacillota</taxon>
        <taxon>Bacilli</taxon>
        <taxon>Bacillales</taxon>
        <taxon>Listeriaceae</taxon>
        <taxon>Listeria</taxon>
    </lineage>
</organism>
<name>A0A378MI85_LISGR</name>
<keyword evidence="2" id="KW-0132">Cell division</keyword>
<evidence type="ECO:0000313" key="2">
    <source>
        <dbReference type="EMBL" id="STY43485.1"/>
    </source>
</evidence>
<feature type="transmembrane region" description="Helical" evidence="1">
    <location>
        <begin position="12"/>
        <end position="34"/>
    </location>
</feature>
<evidence type="ECO:0000313" key="3">
    <source>
        <dbReference type="Proteomes" id="UP000254879"/>
    </source>
</evidence>
<protein>
    <submittedName>
        <fullName evidence="2">Probable cell division protein ytgP</fullName>
    </submittedName>
</protein>
<accession>A0A378MI85</accession>
<keyword evidence="2" id="KW-0131">Cell cycle</keyword>
<dbReference type="Proteomes" id="UP000254879">
    <property type="component" value="Unassembled WGS sequence"/>
</dbReference>
<keyword evidence="1" id="KW-0812">Transmembrane</keyword>
<sequence>MGSKLLRGTFILTLGTLISKVLGIVYVIPFYWIIGGDKPALLYNFGYVPYQLF</sequence>
<keyword evidence="1" id="KW-0472">Membrane</keyword>
<reference evidence="2 3" key="1">
    <citation type="submission" date="2018-06" db="EMBL/GenBank/DDBJ databases">
        <authorList>
            <consortium name="Pathogen Informatics"/>
            <person name="Doyle S."/>
        </authorList>
    </citation>
    <scope>NUCLEOTIDE SEQUENCE [LARGE SCALE GENOMIC DNA]</scope>
    <source>
        <strain evidence="3">NCTC 10815</strain>
    </source>
</reference>
<dbReference type="EMBL" id="UGPG01000001">
    <property type="protein sequence ID" value="STY43485.1"/>
    <property type="molecule type" value="Genomic_DNA"/>
</dbReference>
<proteinExistence type="predicted"/>
<keyword evidence="1" id="KW-1133">Transmembrane helix</keyword>
<dbReference type="GO" id="GO:0051301">
    <property type="term" value="P:cell division"/>
    <property type="evidence" value="ECO:0007669"/>
    <property type="project" value="UniProtKB-KW"/>
</dbReference>
<dbReference type="AlphaFoldDB" id="A0A378MI85"/>
<evidence type="ECO:0000256" key="1">
    <source>
        <dbReference type="SAM" id="Phobius"/>
    </source>
</evidence>